<feature type="region of interest" description="Disordered" evidence="1">
    <location>
        <begin position="1"/>
        <end position="32"/>
    </location>
</feature>
<gene>
    <name evidence="2" type="ORF">A9Z42_0040560</name>
</gene>
<sequence length="69" mass="7763">MIITITAESHHHGWASRRRLLPSPPPRLVEQQGEIQPAPATLLGDRHVSHRGLNLPKGLAMLRHKLRVL</sequence>
<name>A0A2H2ZN99_TRIPA</name>
<organism evidence="2 3">
    <name type="scientific">Trichoderma parareesei</name>
    <name type="common">Filamentous fungus</name>
    <dbReference type="NCBI Taxonomy" id="858221"/>
    <lineage>
        <taxon>Eukaryota</taxon>
        <taxon>Fungi</taxon>
        <taxon>Dikarya</taxon>
        <taxon>Ascomycota</taxon>
        <taxon>Pezizomycotina</taxon>
        <taxon>Sordariomycetes</taxon>
        <taxon>Hypocreomycetidae</taxon>
        <taxon>Hypocreales</taxon>
        <taxon>Hypocreaceae</taxon>
        <taxon>Trichoderma</taxon>
    </lineage>
</organism>
<dbReference type="AlphaFoldDB" id="A0A2H2ZN99"/>
<reference evidence="2 3" key="1">
    <citation type="journal article" date="2015" name="Genome Announc.">
        <title>Genome sequence and annotation of Trichoderma parareesei, the ancestor of the cellulase producer Trichoderma reesei.</title>
        <authorList>
            <person name="Yang D."/>
            <person name="Pomraning K."/>
            <person name="Kopchinskiy A."/>
            <person name="Karimi Aghcheh R."/>
            <person name="Atanasova L."/>
            <person name="Chenthamara K."/>
            <person name="Baker S.E."/>
            <person name="Zhang R."/>
            <person name="Shen Q."/>
            <person name="Freitag M."/>
            <person name="Kubicek C.P."/>
            <person name="Druzhinina I.S."/>
        </authorList>
    </citation>
    <scope>NUCLEOTIDE SEQUENCE [LARGE SCALE GENOMIC DNA]</scope>
    <source>
        <strain evidence="2 3">CBS 125925</strain>
    </source>
</reference>
<accession>A0A2H2ZN99</accession>
<evidence type="ECO:0000313" key="2">
    <source>
        <dbReference type="EMBL" id="OTA03586.1"/>
    </source>
</evidence>
<protein>
    <submittedName>
        <fullName evidence="2">Uncharacterized protein</fullName>
    </submittedName>
</protein>
<proteinExistence type="predicted"/>
<keyword evidence="3" id="KW-1185">Reference proteome</keyword>
<dbReference type="EMBL" id="LFMI01000418">
    <property type="protein sequence ID" value="OTA03586.1"/>
    <property type="molecule type" value="Genomic_DNA"/>
</dbReference>
<evidence type="ECO:0000256" key="1">
    <source>
        <dbReference type="SAM" id="MobiDB-lite"/>
    </source>
</evidence>
<dbReference type="Proteomes" id="UP000219286">
    <property type="component" value="Unassembled WGS sequence"/>
</dbReference>
<evidence type="ECO:0000313" key="3">
    <source>
        <dbReference type="Proteomes" id="UP000219286"/>
    </source>
</evidence>
<comment type="caution">
    <text evidence="2">The sequence shown here is derived from an EMBL/GenBank/DDBJ whole genome shotgun (WGS) entry which is preliminary data.</text>
</comment>